<dbReference type="EMBL" id="LN609529">
    <property type="protein sequence ID" value="CEF69770.1"/>
    <property type="molecule type" value="Genomic_DNA"/>
</dbReference>
<evidence type="ECO:0000259" key="3">
    <source>
        <dbReference type="PROSITE" id="PS50011"/>
    </source>
</evidence>
<dbReference type="SMART" id="SM00220">
    <property type="entry name" value="S_TKc"/>
    <property type="match status" value="1"/>
</dbReference>
<keyword evidence="1" id="KW-0547">Nucleotide-binding</keyword>
<dbReference type="Proteomes" id="UP000035682">
    <property type="component" value="Unplaced"/>
</dbReference>
<organism evidence="4">
    <name type="scientific">Strongyloides ratti</name>
    <name type="common">Parasitic roundworm</name>
    <dbReference type="NCBI Taxonomy" id="34506"/>
    <lineage>
        <taxon>Eukaryota</taxon>
        <taxon>Metazoa</taxon>
        <taxon>Ecdysozoa</taxon>
        <taxon>Nematoda</taxon>
        <taxon>Chromadorea</taxon>
        <taxon>Rhabditida</taxon>
        <taxon>Tylenchina</taxon>
        <taxon>Panagrolaimomorpha</taxon>
        <taxon>Strongyloidoidea</taxon>
        <taxon>Strongyloididae</taxon>
        <taxon>Strongyloides</taxon>
    </lineage>
</organism>
<feature type="region of interest" description="Disordered" evidence="2">
    <location>
        <begin position="1"/>
        <end position="26"/>
    </location>
</feature>
<feature type="compositionally biased region" description="Low complexity" evidence="2">
    <location>
        <begin position="8"/>
        <end position="22"/>
    </location>
</feature>
<dbReference type="SUPFAM" id="SSF56112">
    <property type="entry name" value="Protein kinase-like (PK-like)"/>
    <property type="match status" value="1"/>
</dbReference>
<evidence type="ECO:0000313" key="6">
    <source>
        <dbReference type="WBParaSite" id="SRAE_2000441600.1"/>
    </source>
</evidence>
<dbReference type="PROSITE" id="PS50011">
    <property type="entry name" value="PROTEIN_KINASE_DOM"/>
    <property type="match status" value="1"/>
</dbReference>
<reference evidence="6" key="2">
    <citation type="submission" date="2020-12" db="UniProtKB">
        <authorList>
            <consortium name="WormBaseParasite"/>
        </authorList>
    </citation>
    <scope>IDENTIFICATION</scope>
</reference>
<dbReference type="InterPro" id="IPR000719">
    <property type="entry name" value="Prot_kinase_dom"/>
</dbReference>
<dbReference type="WormBase" id="SRAE_2000441600">
    <property type="protein sequence ID" value="SRP05682"/>
    <property type="gene ID" value="WBGene00264648"/>
</dbReference>
<dbReference type="WBParaSite" id="SRAE_2000441600.1">
    <property type="protein sequence ID" value="SRAE_2000441600.1"/>
    <property type="gene ID" value="WBGene00264648"/>
</dbReference>
<dbReference type="Pfam" id="PF00069">
    <property type="entry name" value="Pkinase"/>
    <property type="match status" value="1"/>
</dbReference>
<dbReference type="GeneID" id="36382141"/>
<name>A0A090MZZ0_STRRB</name>
<dbReference type="GO" id="GO:0004672">
    <property type="term" value="F:protein kinase activity"/>
    <property type="evidence" value="ECO:0007669"/>
    <property type="project" value="InterPro"/>
</dbReference>
<evidence type="ECO:0000313" key="7">
    <source>
        <dbReference type="WormBase" id="SRAE_2000441600"/>
    </source>
</evidence>
<keyword evidence="5" id="KW-1185">Reference proteome</keyword>
<dbReference type="AlphaFoldDB" id="A0A090MZZ0"/>
<evidence type="ECO:0000313" key="5">
    <source>
        <dbReference type="Proteomes" id="UP000035682"/>
    </source>
</evidence>
<protein>
    <submittedName>
        <fullName evidence="4">Protein kinase domain and Serine/threonine-/dual specificity protein kinase, catalytic domain and Protein kinase-like domain-containing protein</fullName>
    </submittedName>
</protein>
<dbReference type="GO" id="GO:0005524">
    <property type="term" value="F:ATP binding"/>
    <property type="evidence" value="ECO:0007669"/>
    <property type="project" value="UniProtKB-UniRule"/>
</dbReference>
<dbReference type="PROSITE" id="PS00107">
    <property type="entry name" value="PROTEIN_KINASE_ATP"/>
    <property type="match status" value="1"/>
</dbReference>
<keyword evidence="1" id="KW-0067">ATP-binding</keyword>
<dbReference type="InterPro" id="IPR050235">
    <property type="entry name" value="CK1_Ser-Thr_kinase"/>
</dbReference>
<evidence type="ECO:0000256" key="1">
    <source>
        <dbReference type="PROSITE-ProRule" id="PRU10141"/>
    </source>
</evidence>
<keyword evidence="4" id="KW-0418">Kinase</keyword>
<reference evidence="4 5" key="1">
    <citation type="submission" date="2014-09" db="EMBL/GenBank/DDBJ databases">
        <authorList>
            <person name="Martin A.A."/>
        </authorList>
    </citation>
    <scope>NUCLEOTIDE SEQUENCE</scope>
    <source>
        <strain evidence="5">ED321</strain>
        <strain evidence="4">ED321 Heterogonic</strain>
    </source>
</reference>
<dbReference type="InterPro" id="IPR011009">
    <property type="entry name" value="Kinase-like_dom_sf"/>
</dbReference>
<evidence type="ECO:0000313" key="4">
    <source>
        <dbReference type="EMBL" id="CEF69770.1"/>
    </source>
</evidence>
<accession>A0A090MZZ0</accession>
<dbReference type="PANTHER" id="PTHR11909">
    <property type="entry name" value="CASEIN KINASE-RELATED"/>
    <property type="match status" value="1"/>
</dbReference>
<gene>
    <name evidence="4 6 7" type="ORF">SRAE_2000441600</name>
</gene>
<dbReference type="STRING" id="34506.A0A090MZZ0"/>
<dbReference type="Gene3D" id="1.10.510.10">
    <property type="entry name" value="Transferase(Phosphotransferase) domain 1"/>
    <property type="match status" value="1"/>
</dbReference>
<sequence length="344" mass="40006">MSTKQNTSSNQYNNIEQENENSTSPQTITITNLINGKKYEISKRIGKGGWGVTYLCYDYKKRVRALKVEKDTALECEIEILNAAKKIKCIHLAKIYDYGSCPELDEPFIIMECLGKSVSDIKSNLPGKMFSKNTALRILMQCLSGLNELHMLGYISRDIKPSNFCVGRNSIAPKSIYIIDFGVARNFKNDNSKTIIKECLPTSWKGTAKYCSLANHMYHKQCRRDDVESWFYMAIELLEGRLPWNGVNRKFRSTIEEYKKMLREPDCNFYVKSPKFLKDILIKIDSWKFLEEPNYSFIQNLLIQEIDREGYKFDDPYDWETIPLNDMKEIVSEIITSEENNNKK</sequence>
<proteinExistence type="predicted"/>
<feature type="binding site" evidence="1">
    <location>
        <position position="67"/>
    </location>
    <ligand>
        <name>ATP</name>
        <dbReference type="ChEBI" id="CHEBI:30616"/>
    </ligand>
</feature>
<dbReference type="CTD" id="36382141"/>
<dbReference type="OrthoDB" id="5979581at2759"/>
<dbReference type="OMA" id="IFINVQA"/>
<dbReference type="RefSeq" id="XP_024508969.1">
    <property type="nucleotide sequence ID" value="XM_024643284.1"/>
</dbReference>
<keyword evidence="4" id="KW-0808">Transferase</keyword>
<evidence type="ECO:0000256" key="2">
    <source>
        <dbReference type="SAM" id="MobiDB-lite"/>
    </source>
</evidence>
<feature type="domain" description="Protein kinase" evidence="3">
    <location>
        <begin position="39"/>
        <end position="344"/>
    </location>
</feature>
<dbReference type="InterPro" id="IPR017441">
    <property type="entry name" value="Protein_kinase_ATP_BS"/>
</dbReference>